<dbReference type="EMBL" id="KZ613941">
    <property type="protein sequence ID" value="PMD43964.1"/>
    <property type="molecule type" value="Genomic_DNA"/>
</dbReference>
<dbReference type="STRING" id="1149755.A0A2J6RZM1"/>
<sequence length="342" mass="38835">MPTLLTIPRELRDKILSLIVSPYVPDPQDISDSSNRAILDDFQSVSPYFHGDNVLYIEHPKQTDTASLLLVNRQLHTETLDAIHILPTKHSYILDLMIAEEHNLWPTWLYAPALTTRVDRVYCQIRSIGFPTHKRGLFSGGCGGPPAMTWALFNLIERFLNVGPVGRQAEIKDKQFSIKELIIDVRTPDVDPELIAPERTPAMGSGRRDFGAYGSREKSASETPLMRHPKGIAIYIARDLKFIMEMIGDYGVNGGIMFERVGSVKVLVDGEPFTDSAWEEVVVSEWDVADVLAKMEYRGYWGDWKTSRWSDDQKREAYNQWVEGVYKSRVELGLPVKPKVLE</sequence>
<keyword evidence="2" id="KW-1185">Reference proteome</keyword>
<evidence type="ECO:0000313" key="2">
    <source>
        <dbReference type="Proteomes" id="UP000235786"/>
    </source>
</evidence>
<gene>
    <name evidence="1" type="ORF">L207DRAFT_630358</name>
</gene>
<dbReference type="AlphaFoldDB" id="A0A2J6RZM1"/>
<dbReference type="OrthoDB" id="2823490at2759"/>
<proteinExistence type="predicted"/>
<name>A0A2J6RZM1_HYAVF</name>
<reference evidence="1 2" key="1">
    <citation type="submission" date="2016-04" db="EMBL/GenBank/DDBJ databases">
        <title>A degradative enzymes factory behind the ericoid mycorrhizal symbiosis.</title>
        <authorList>
            <consortium name="DOE Joint Genome Institute"/>
            <person name="Martino E."/>
            <person name="Morin E."/>
            <person name="Grelet G."/>
            <person name="Kuo A."/>
            <person name="Kohler A."/>
            <person name="Daghino S."/>
            <person name="Barry K."/>
            <person name="Choi C."/>
            <person name="Cichocki N."/>
            <person name="Clum A."/>
            <person name="Copeland A."/>
            <person name="Hainaut M."/>
            <person name="Haridas S."/>
            <person name="Labutti K."/>
            <person name="Lindquist E."/>
            <person name="Lipzen A."/>
            <person name="Khouja H.-R."/>
            <person name="Murat C."/>
            <person name="Ohm R."/>
            <person name="Olson A."/>
            <person name="Spatafora J."/>
            <person name="Veneault-Fourrey C."/>
            <person name="Henrissat B."/>
            <person name="Grigoriev I."/>
            <person name="Martin F."/>
            <person name="Perotto S."/>
        </authorList>
    </citation>
    <scope>NUCLEOTIDE SEQUENCE [LARGE SCALE GENOMIC DNA]</scope>
    <source>
        <strain evidence="1 2">F</strain>
    </source>
</reference>
<protein>
    <submittedName>
        <fullName evidence="1">Uncharacterized protein</fullName>
    </submittedName>
</protein>
<dbReference type="Proteomes" id="UP000235786">
    <property type="component" value="Unassembled WGS sequence"/>
</dbReference>
<evidence type="ECO:0000313" key="1">
    <source>
        <dbReference type="EMBL" id="PMD43964.1"/>
    </source>
</evidence>
<accession>A0A2J6RZM1</accession>
<organism evidence="1 2">
    <name type="scientific">Hyaloscypha variabilis (strain UAMH 11265 / GT02V1 / F)</name>
    <name type="common">Meliniomyces variabilis</name>
    <dbReference type="NCBI Taxonomy" id="1149755"/>
    <lineage>
        <taxon>Eukaryota</taxon>
        <taxon>Fungi</taxon>
        <taxon>Dikarya</taxon>
        <taxon>Ascomycota</taxon>
        <taxon>Pezizomycotina</taxon>
        <taxon>Leotiomycetes</taxon>
        <taxon>Helotiales</taxon>
        <taxon>Hyaloscyphaceae</taxon>
        <taxon>Hyaloscypha</taxon>
        <taxon>Hyaloscypha variabilis</taxon>
    </lineage>
</organism>